<feature type="transmembrane region" description="Helical" evidence="1">
    <location>
        <begin position="78"/>
        <end position="107"/>
    </location>
</feature>
<feature type="transmembrane region" description="Helical" evidence="1">
    <location>
        <begin position="127"/>
        <end position="146"/>
    </location>
</feature>
<evidence type="ECO:0000256" key="1">
    <source>
        <dbReference type="SAM" id="Phobius"/>
    </source>
</evidence>
<keyword evidence="1" id="KW-0812">Transmembrane</keyword>
<reference evidence="2" key="1">
    <citation type="journal article" date="2013" name="Environ. Microbiol.">
        <title>Microbiota from the distal guts of lean and obese adolescents exhibit partial functional redundancy besides clear differences in community structure.</title>
        <authorList>
            <person name="Ferrer M."/>
            <person name="Ruiz A."/>
            <person name="Lanza F."/>
            <person name="Haange S.B."/>
            <person name="Oberbach A."/>
            <person name="Till H."/>
            <person name="Bargiela R."/>
            <person name="Campoy C."/>
            <person name="Segura M.T."/>
            <person name="Richter M."/>
            <person name="von Bergen M."/>
            <person name="Seifert J."/>
            <person name="Suarez A."/>
        </authorList>
    </citation>
    <scope>NUCLEOTIDE SEQUENCE</scope>
</reference>
<sequence>KTQGAVFGLLMSYFMALGMEVANVAHKLGAMSNAVFLPALKETAFMGAIVFVVSMLYGSRAGQHIAHKFVRLGRDNPLLVTLAVSGCTVMVMCPSMSLIATALFTGIDAEFFARFLATLYRNLPWALLWQIFAAGPATRGVFRAIFRRQLVENDRKAFSSDTECGKMDA</sequence>
<name>K1T7C1_9ZZZZ</name>
<organism evidence="2">
    <name type="scientific">human gut metagenome</name>
    <dbReference type="NCBI Taxonomy" id="408170"/>
    <lineage>
        <taxon>unclassified sequences</taxon>
        <taxon>metagenomes</taxon>
        <taxon>organismal metagenomes</taxon>
    </lineage>
</organism>
<evidence type="ECO:0008006" key="3">
    <source>
        <dbReference type="Google" id="ProtNLM"/>
    </source>
</evidence>
<feature type="non-terminal residue" evidence="2">
    <location>
        <position position="1"/>
    </location>
</feature>
<keyword evidence="1" id="KW-0472">Membrane</keyword>
<accession>K1T7C1</accession>
<dbReference type="AlphaFoldDB" id="K1T7C1"/>
<dbReference type="InterPro" id="IPR021529">
    <property type="entry name" value="DUF2798"/>
</dbReference>
<keyword evidence="1" id="KW-1133">Transmembrane helix</keyword>
<evidence type="ECO:0000313" key="2">
    <source>
        <dbReference type="EMBL" id="EKC55271.1"/>
    </source>
</evidence>
<dbReference type="EMBL" id="AJWY01010535">
    <property type="protein sequence ID" value="EKC55271.1"/>
    <property type="molecule type" value="Genomic_DNA"/>
</dbReference>
<feature type="transmembrane region" description="Helical" evidence="1">
    <location>
        <begin position="34"/>
        <end position="57"/>
    </location>
</feature>
<dbReference type="Pfam" id="PF11391">
    <property type="entry name" value="DUF2798"/>
    <property type="match status" value="1"/>
</dbReference>
<gene>
    <name evidence="2" type="ORF">LEA_15439</name>
</gene>
<protein>
    <recommendedName>
        <fullName evidence="3">DUF2798 domain-containing protein</fullName>
    </recommendedName>
</protein>
<proteinExistence type="predicted"/>
<comment type="caution">
    <text evidence="2">The sequence shown here is derived from an EMBL/GenBank/DDBJ whole genome shotgun (WGS) entry which is preliminary data.</text>
</comment>